<feature type="region of interest" description="Disordered" evidence="1">
    <location>
        <begin position="88"/>
        <end position="108"/>
    </location>
</feature>
<dbReference type="EMBL" id="JAIZAY010000004">
    <property type="protein sequence ID" value="KAJ8043707.1"/>
    <property type="molecule type" value="Genomic_DNA"/>
</dbReference>
<dbReference type="AlphaFoldDB" id="A0A9Q1HC06"/>
<evidence type="ECO:0000313" key="2">
    <source>
        <dbReference type="EMBL" id="KAJ8043707.1"/>
    </source>
</evidence>
<feature type="compositionally biased region" description="Polar residues" evidence="1">
    <location>
        <begin position="329"/>
        <end position="345"/>
    </location>
</feature>
<keyword evidence="3" id="KW-1185">Reference proteome</keyword>
<name>A0A9Q1HC06_HOLLE</name>
<protein>
    <submittedName>
        <fullName evidence="2">Uncharacterized protein</fullName>
    </submittedName>
</protein>
<sequence>MAKQQLLNSGARDGVSEGNDEKLHVLKLDKIQHGHRQRATDSIRHSDTNTNSKGSDPMRDAKEMTVGKLTTRKDAIHLPTLKVKNVEKSKSDPLKKTHYKRSTSADQPEMPKCDPFYLAPIVIPLKKGFSSEDIAKSASDSALNFTVSATLSTHPFDPYRQRSSSTSLTQVKTPKISIDECPERGKGKEHVTVSTSLPISDSAPKASGGNLTPPIDRSKKFPRSFRAAPLSVHCSCRGMHGKNCRVRSVSRSMENMNEFSTKYVAEDRKLAHFRSNLLPSFPVSAPCSPKNSHKTFEVTLSPESPDSEHSNSFTSSVTVKKSQLVPRVRSQSARNPRQLQFSPTSPGRKLSARQTLPTLKLSVQEPDQDFDEESKSNVDRDEKLFLPRDDNFLTPGRLEIRSPPLTDYAHDW</sequence>
<proteinExistence type="predicted"/>
<evidence type="ECO:0000313" key="3">
    <source>
        <dbReference type="Proteomes" id="UP001152320"/>
    </source>
</evidence>
<feature type="region of interest" description="Disordered" evidence="1">
    <location>
        <begin position="1"/>
        <end position="62"/>
    </location>
</feature>
<dbReference type="Proteomes" id="UP001152320">
    <property type="component" value="Chromosome 4"/>
</dbReference>
<accession>A0A9Q1HC06</accession>
<evidence type="ECO:0000256" key="1">
    <source>
        <dbReference type="SAM" id="MobiDB-lite"/>
    </source>
</evidence>
<feature type="compositionally biased region" description="Basic and acidic residues" evidence="1">
    <location>
        <begin position="373"/>
        <end position="383"/>
    </location>
</feature>
<feature type="compositionally biased region" description="Polar residues" evidence="1">
    <location>
        <begin position="310"/>
        <end position="321"/>
    </location>
</feature>
<feature type="region of interest" description="Disordered" evidence="1">
    <location>
        <begin position="198"/>
        <end position="220"/>
    </location>
</feature>
<gene>
    <name evidence="2" type="ORF">HOLleu_10914</name>
</gene>
<organism evidence="2 3">
    <name type="scientific">Holothuria leucospilota</name>
    <name type="common">Black long sea cucumber</name>
    <name type="synonym">Mertensiothuria leucospilota</name>
    <dbReference type="NCBI Taxonomy" id="206669"/>
    <lineage>
        <taxon>Eukaryota</taxon>
        <taxon>Metazoa</taxon>
        <taxon>Echinodermata</taxon>
        <taxon>Eleutherozoa</taxon>
        <taxon>Echinozoa</taxon>
        <taxon>Holothuroidea</taxon>
        <taxon>Aspidochirotacea</taxon>
        <taxon>Aspidochirotida</taxon>
        <taxon>Holothuriidae</taxon>
        <taxon>Holothuria</taxon>
    </lineage>
</organism>
<comment type="caution">
    <text evidence="2">The sequence shown here is derived from an EMBL/GenBank/DDBJ whole genome shotgun (WGS) entry which is preliminary data.</text>
</comment>
<reference evidence="2" key="1">
    <citation type="submission" date="2021-10" db="EMBL/GenBank/DDBJ databases">
        <title>Tropical sea cucumber genome reveals ecological adaptation and Cuvierian tubules defense mechanism.</title>
        <authorList>
            <person name="Chen T."/>
        </authorList>
    </citation>
    <scope>NUCLEOTIDE SEQUENCE</scope>
    <source>
        <strain evidence="2">Nanhai2018</strain>
        <tissue evidence="2">Muscle</tissue>
    </source>
</reference>
<feature type="compositionally biased region" description="Basic and acidic residues" evidence="1">
    <location>
        <begin position="19"/>
        <end position="47"/>
    </location>
</feature>
<feature type="region of interest" description="Disordered" evidence="1">
    <location>
        <begin position="281"/>
        <end position="383"/>
    </location>
</feature>